<name>A0A0F9GMU3_9ZZZZ</name>
<reference evidence="1" key="1">
    <citation type="journal article" date="2015" name="Nature">
        <title>Complex archaea that bridge the gap between prokaryotes and eukaryotes.</title>
        <authorList>
            <person name="Spang A."/>
            <person name="Saw J.H."/>
            <person name="Jorgensen S.L."/>
            <person name="Zaremba-Niedzwiedzka K."/>
            <person name="Martijn J."/>
            <person name="Lind A.E."/>
            <person name="van Eijk R."/>
            <person name="Schleper C."/>
            <person name="Guy L."/>
            <person name="Ettema T.J."/>
        </authorList>
    </citation>
    <scope>NUCLEOTIDE SEQUENCE</scope>
</reference>
<organism evidence="1">
    <name type="scientific">marine sediment metagenome</name>
    <dbReference type="NCBI Taxonomy" id="412755"/>
    <lineage>
        <taxon>unclassified sequences</taxon>
        <taxon>metagenomes</taxon>
        <taxon>ecological metagenomes</taxon>
    </lineage>
</organism>
<evidence type="ECO:0000313" key="1">
    <source>
        <dbReference type="EMBL" id="KKM00215.1"/>
    </source>
</evidence>
<sequence length="139" mass="15628">MIFYRLDKDSPVCRPCRCPPRSSSLSATERNIPARVELYLKIGHAQFEVGLNGSQIARGFWISRDRAADMLACSDPTELRLSRGSRARSLHDLVDYWMISLPSALSVQLRSLQPKIEQIQTIAVADRFPKRVAGTRAAE</sequence>
<dbReference type="EMBL" id="LAZR01017487">
    <property type="protein sequence ID" value="KKM00215.1"/>
    <property type="molecule type" value="Genomic_DNA"/>
</dbReference>
<gene>
    <name evidence="1" type="ORF">LCGC14_1806680</name>
</gene>
<protein>
    <submittedName>
        <fullName evidence="1">Uncharacterized protein</fullName>
    </submittedName>
</protein>
<accession>A0A0F9GMU3</accession>
<comment type="caution">
    <text evidence="1">The sequence shown here is derived from an EMBL/GenBank/DDBJ whole genome shotgun (WGS) entry which is preliminary data.</text>
</comment>
<proteinExistence type="predicted"/>
<dbReference type="AlphaFoldDB" id="A0A0F9GMU3"/>